<dbReference type="EMBL" id="GG657754">
    <property type="protein sequence ID" value="EFL28919.1"/>
    <property type="molecule type" value="Genomic_DNA"/>
</dbReference>
<dbReference type="PANTHER" id="PTHR18964">
    <property type="entry name" value="ROK (REPRESSOR, ORF, KINASE) FAMILY"/>
    <property type="match status" value="1"/>
</dbReference>
<keyword evidence="3" id="KW-1185">Reference proteome</keyword>
<evidence type="ECO:0000313" key="2">
    <source>
        <dbReference type="EMBL" id="EFL28919.1"/>
    </source>
</evidence>
<protein>
    <submittedName>
        <fullName evidence="2">Putative Crp-family transcriptional regulator</fullName>
    </submittedName>
</protein>
<dbReference type="InterPro" id="IPR043129">
    <property type="entry name" value="ATPase_NBD"/>
</dbReference>
<comment type="similarity">
    <text evidence="1">Belongs to the ROK (NagC/XylR) family.</text>
</comment>
<dbReference type="Pfam" id="PF00480">
    <property type="entry name" value="ROK"/>
    <property type="match status" value="1"/>
</dbReference>
<dbReference type="PANTHER" id="PTHR18964:SF149">
    <property type="entry name" value="BIFUNCTIONAL UDP-N-ACETYLGLUCOSAMINE 2-EPIMERASE_N-ACETYLMANNOSAMINE KINASE"/>
    <property type="match status" value="1"/>
</dbReference>
<dbReference type="OrthoDB" id="3189808at2"/>
<evidence type="ECO:0000313" key="3">
    <source>
        <dbReference type="Proteomes" id="UP000003963"/>
    </source>
</evidence>
<dbReference type="AlphaFoldDB" id="D9WFG1"/>
<dbReference type="InterPro" id="IPR000600">
    <property type="entry name" value="ROK"/>
</dbReference>
<organism evidence="2 3">
    <name type="scientific">Streptomyces himastatinicus ATCC 53653</name>
    <dbReference type="NCBI Taxonomy" id="457427"/>
    <lineage>
        <taxon>Bacteria</taxon>
        <taxon>Bacillati</taxon>
        <taxon>Actinomycetota</taxon>
        <taxon>Actinomycetes</taxon>
        <taxon>Kitasatosporales</taxon>
        <taxon>Streptomycetaceae</taxon>
        <taxon>Streptomyces</taxon>
        <taxon>Streptomyces violaceusniger group</taxon>
    </lineage>
</organism>
<sequence length="380" mass="39002">MVAVTEKWMRSSLRKHESLVLGMLRRHGPLTRGELGDLSGLSRTTIYTVVGALLDSGAVRASVPTVGGRGRGRGRPAEQLSLNLRVADLLGIDFARQTVRVATMTAAHGRISSASRQHGPDASWEERIDIARWLTGRLTGGTPRLDTLGGIGVGLTGPVGPPGEALPGSVHRDAVSALVSERFGMPACLDSNTRLATLAERTWGAAVDEQDVLYLCLSHSVGGGLVVGGTLHRGAHGVSGQFGHITVDPEGESCPCGRVGCLETVASIGAVLGAHGSATDVPQLVAALDAGDEAAYAALARAGTFTGKVLADLCNAVGPGVIVLGGELTGAGPALMEPLRRELDANATCRGSRPPPRVRPAELGDAGAALGALALLLHRP</sequence>
<dbReference type="InterPro" id="IPR036390">
    <property type="entry name" value="WH_DNA-bd_sf"/>
</dbReference>
<dbReference type="SUPFAM" id="SSF46785">
    <property type="entry name" value="Winged helix' DNA-binding domain"/>
    <property type="match status" value="1"/>
</dbReference>
<dbReference type="Gene3D" id="3.30.420.40">
    <property type="match status" value="2"/>
</dbReference>
<reference evidence="2 3" key="1">
    <citation type="submission" date="2009-02" db="EMBL/GenBank/DDBJ databases">
        <title>Annotation of Streptomyces hygroscopicus strain ATCC 53653.</title>
        <authorList>
            <consortium name="The Broad Institute Genome Sequencing Platform"/>
            <consortium name="Broad Institute Microbial Sequencing Center"/>
            <person name="Fischbach M."/>
            <person name="Godfrey P."/>
            <person name="Ward D."/>
            <person name="Young S."/>
            <person name="Zeng Q."/>
            <person name="Koehrsen M."/>
            <person name="Alvarado L."/>
            <person name="Berlin A.M."/>
            <person name="Bochicchio J."/>
            <person name="Borenstein D."/>
            <person name="Chapman S.B."/>
            <person name="Chen Z."/>
            <person name="Engels R."/>
            <person name="Freedman E."/>
            <person name="Gellesch M."/>
            <person name="Goldberg J."/>
            <person name="Griggs A."/>
            <person name="Gujja S."/>
            <person name="Heilman E.R."/>
            <person name="Heiman D.I."/>
            <person name="Hepburn T.A."/>
            <person name="Howarth C."/>
            <person name="Jen D."/>
            <person name="Larson L."/>
            <person name="Lewis B."/>
            <person name="Mehta T."/>
            <person name="Park D."/>
            <person name="Pearson M."/>
            <person name="Richards J."/>
            <person name="Roberts A."/>
            <person name="Saif S."/>
            <person name="Shea T.D."/>
            <person name="Shenoy N."/>
            <person name="Sisk P."/>
            <person name="Stolte C."/>
            <person name="Sykes S.N."/>
            <person name="Thomson T."/>
            <person name="Walk T."/>
            <person name="White J."/>
            <person name="Yandava C."/>
            <person name="Straight P."/>
            <person name="Clardy J."/>
            <person name="Hung D."/>
            <person name="Kolter R."/>
            <person name="Mekalanos J."/>
            <person name="Walker S."/>
            <person name="Walsh C.T."/>
            <person name="Wieland-Brown L.C."/>
            <person name="Haas B."/>
            <person name="Nusbaum C."/>
            <person name="Birren B."/>
        </authorList>
    </citation>
    <scope>NUCLEOTIDE SEQUENCE [LARGE SCALE GENOMIC DNA]</scope>
    <source>
        <strain evidence="2 3">ATCC 53653</strain>
    </source>
</reference>
<dbReference type="InterPro" id="IPR036388">
    <property type="entry name" value="WH-like_DNA-bd_sf"/>
</dbReference>
<dbReference type="Gene3D" id="1.10.10.10">
    <property type="entry name" value="Winged helix-like DNA-binding domain superfamily/Winged helix DNA-binding domain"/>
    <property type="match status" value="1"/>
</dbReference>
<dbReference type="Proteomes" id="UP000003963">
    <property type="component" value="Unassembled WGS sequence"/>
</dbReference>
<dbReference type="HOGENOM" id="CLU_036604_13_3_11"/>
<name>D9WFG1_9ACTN</name>
<evidence type="ECO:0000256" key="1">
    <source>
        <dbReference type="ARBA" id="ARBA00006479"/>
    </source>
</evidence>
<dbReference type="SUPFAM" id="SSF53067">
    <property type="entry name" value="Actin-like ATPase domain"/>
    <property type="match status" value="2"/>
</dbReference>
<accession>D9WFG1</accession>
<proteinExistence type="inferred from homology"/>
<dbReference type="STRING" id="457427.SSOG_08633"/>
<gene>
    <name evidence="2" type="ORF">SSOG_08633</name>
</gene>